<dbReference type="EMBL" id="BMER01000006">
    <property type="protein sequence ID" value="GGH01599.1"/>
    <property type="molecule type" value="Genomic_DNA"/>
</dbReference>
<keyword evidence="1" id="KW-1133">Transmembrane helix</keyword>
<reference evidence="2" key="2">
    <citation type="submission" date="2020-09" db="EMBL/GenBank/DDBJ databases">
        <authorList>
            <person name="Sun Q."/>
            <person name="Zhou Y."/>
        </authorList>
    </citation>
    <scope>NUCLEOTIDE SEQUENCE</scope>
    <source>
        <strain evidence="2">CGMCC 1.12195</strain>
    </source>
</reference>
<keyword evidence="1" id="KW-0812">Transmembrane</keyword>
<dbReference type="RefSeq" id="WP_188508103.1">
    <property type="nucleotide sequence ID" value="NZ_BMER01000006.1"/>
</dbReference>
<proteinExistence type="predicted"/>
<gene>
    <name evidence="2" type="ORF">GCM10007415_42140</name>
</gene>
<dbReference type="Proteomes" id="UP000660862">
    <property type="component" value="Unassembled WGS sequence"/>
</dbReference>
<feature type="transmembrane region" description="Helical" evidence="1">
    <location>
        <begin position="63"/>
        <end position="82"/>
    </location>
</feature>
<organism evidence="2 3">
    <name type="scientific">Parapedobacter pyrenivorans</name>
    <dbReference type="NCBI Taxonomy" id="1305674"/>
    <lineage>
        <taxon>Bacteria</taxon>
        <taxon>Pseudomonadati</taxon>
        <taxon>Bacteroidota</taxon>
        <taxon>Sphingobacteriia</taxon>
        <taxon>Sphingobacteriales</taxon>
        <taxon>Sphingobacteriaceae</taxon>
        <taxon>Parapedobacter</taxon>
    </lineage>
</organism>
<comment type="caution">
    <text evidence="2">The sequence shown here is derived from an EMBL/GenBank/DDBJ whole genome shotgun (WGS) entry which is preliminary data.</text>
</comment>
<evidence type="ECO:0000313" key="2">
    <source>
        <dbReference type="EMBL" id="GGH01599.1"/>
    </source>
</evidence>
<evidence type="ECO:0000256" key="1">
    <source>
        <dbReference type="SAM" id="Phobius"/>
    </source>
</evidence>
<name>A0A917MF74_9SPHI</name>
<keyword evidence="3" id="KW-1185">Reference proteome</keyword>
<sequence>MKSIRLLLICLIGIPLVHYTIKFQYEQFVDDALIWFFLLIAGTIVLVWTLIADIRNYRFTREIGALFPALLGIAFLITILAIEYRVQARFNKATWVRADYDGDINGVSIDFKTDGSYVLNNHVIGSSDYSYGNYTRDGDRITLDKTFGRIIPTPYFEIRQRSDRHGSKWLFLLSDDGAVLDSASFKVTIDNR</sequence>
<accession>A0A917MF74</accession>
<dbReference type="AlphaFoldDB" id="A0A917MF74"/>
<keyword evidence="1" id="KW-0472">Membrane</keyword>
<reference evidence="2" key="1">
    <citation type="journal article" date="2014" name="Int. J. Syst. Evol. Microbiol.">
        <title>Complete genome sequence of Corynebacterium casei LMG S-19264T (=DSM 44701T), isolated from a smear-ripened cheese.</title>
        <authorList>
            <consortium name="US DOE Joint Genome Institute (JGI-PGF)"/>
            <person name="Walter F."/>
            <person name="Albersmeier A."/>
            <person name="Kalinowski J."/>
            <person name="Ruckert C."/>
        </authorList>
    </citation>
    <scope>NUCLEOTIDE SEQUENCE</scope>
    <source>
        <strain evidence="2">CGMCC 1.12195</strain>
    </source>
</reference>
<evidence type="ECO:0000313" key="3">
    <source>
        <dbReference type="Proteomes" id="UP000660862"/>
    </source>
</evidence>
<protein>
    <submittedName>
        <fullName evidence="2">Uncharacterized protein</fullName>
    </submittedName>
</protein>
<feature type="transmembrane region" description="Helical" evidence="1">
    <location>
        <begin position="32"/>
        <end position="51"/>
    </location>
</feature>